<comment type="caution">
    <text evidence="5">The sequence shown here is derived from an EMBL/GenBank/DDBJ whole genome shotgun (WGS) entry which is preliminary data.</text>
</comment>
<reference evidence="5" key="1">
    <citation type="submission" date="2013-12" db="EMBL/GenBank/DDBJ databases">
        <title>A Varibaculum cambriense genome reconstructed from a premature infant gut community with otherwise low bacterial novelty that shifts toward anaerobic metabolism during the third week of life.</title>
        <authorList>
            <person name="Brown C.T."/>
            <person name="Sharon I."/>
            <person name="Thomas B.C."/>
            <person name="Castelle C.J."/>
            <person name="Morowitz M.J."/>
            <person name="Banfield J.F."/>
        </authorList>
    </citation>
    <scope>NUCLEOTIDE SEQUENCE</scope>
</reference>
<feature type="transmembrane region" description="Helical" evidence="4">
    <location>
        <begin position="82"/>
        <end position="102"/>
    </location>
</feature>
<dbReference type="GO" id="GO:0005524">
    <property type="term" value="F:ATP binding"/>
    <property type="evidence" value="ECO:0007669"/>
    <property type="project" value="InterPro"/>
</dbReference>
<dbReference type="Gene3D" id="1.20.1560.10">
    <property type="entry name" value="ABC transporter type 1, transmembrane domain"/>
    <property type="match status" value="1"/>
</dbReference>
<keyword evidence="1 4" id="KW-0812">Transmembrane</keyword>
<dbReference type="InterPro" id="IPR036640">
    <property type="entry name" value="ABC1_TM_sf"/>
</dbReference>
<sequence>TKINNTVPYMKRRMEETIMKKRDLRNDWALFFYITAYIKPYLGILFLATVALAGNLVLLLLRPYLTKQVIDLGFATNDIAVIEYYALMYGFTIIGSVLFIFVE</sequence>
<dbReference type="GO" id="GO:0016020">
    <property type="term" value="C:membrane"/>
    <property type="evidence" value="ECO:0007669"/>
    <property type="project" value="InterPro"/>
</dbReference>
<protein>
    <submittedName>
        <fullName evidence="5">ABC-type multidrug/protein/lipid transport system, ATPase component</fullName>
    </submittedName>
</protein>
<keyword evidence="2 4" id="KW-1133">Transmembrane helix</keyword>
<dbReference type="EMBL" id="AZMM01015368">
    <property type="protein sequence ID" value="ETJ30110.1"/>
    <property type="molecule type" value="Genomic_DNA"/>
</dbReference>
<evidence type="ECO:0000313" key="5">
    <source>
        <dbReference type="EMBL" id="ETJ30110.1"/>
    </source>
</evidence>
<feature type="non-terminal residue" evidence="5">
    <location>
        <position position="1"/>
    </location>
</feature>
<name>W1XKX2_9ZZZZ</name>
<proteinExistence type="predicted"/>
<evidence type="ECO:0000256" key="4">
    <source>
        <dbReference type="SAM" id="Phobius"/>
    </source>
</evidence>
<organism evidence="5">
    <name type="scientific">human gut metagenome</name>
    <dbReference type="NCBI Taxonomy" id="408170"/>
    <lineage>
        <taxon>unclassified sequences</taxon>
        <taxon>metagenomes</taxon>
        <taxon>organismal metagenomes</taxon>
    </lineage>
</organism>
<evidence type="ECO:0000256" key="1">
    <source>
        <dbReference type="ARBA" id="ARBA00022692"/>
    </source>
</evidence>
<accession>W1XKX2</accession>
<gene>
    <name evidence="5" type="ORF">Q604_UNBC15368G0001</name>
</gene>
<evidence type="ECO:0000256" key="2">
    <source>
        <dbReference type="ARBA" id="ARBA00022989"/>
    </source>
</evidence>
<feature type="non-terminal residue" evidence="5">
    <location>
        <position position="103"/>
    </location>
</feature>
<dbReference type="SUPFAM" id="SSF90123">
    <property type="entry name" value="ABC transporter transmembrane region"/>
    <property type="match status" value="1"/>
</dbReference>
<dbReference type="AlphaFoldDB" id="W1XKX2"/>
<evidence type="ECO:0000256" key="3">
    <source>
        <dbReference type="ARBA" id="ARBA00023136"/>
    </source>
</evidence>
<keyword evidence="3 4" id="KW-0472">Membrane</keyword>